<protein>
    <recommendedName>
        <fullName evidence="7">Glycosyl hydrolase family 95 N-terminal domain-containing protein</fullName>
    </recommendedName>
</protein>
<dbReference type="InterPro" id="IPR027414">
    <property type="entry name" value="GH95_N_dom"/>
</dbReference>
<name>A0ABY6UMN8_BIOOC</name>
<evidence type="ECO:0000259" key="2">
    <source>
        <dbReference type="Pfam" id="PF14498"/>
    </source>
</evidence>
<dbReference type="Proteomes" id="UP000766486">
    <property type="component" value="Unassembled WGS sequence"/>
</dbReference>
<sequence length="787" mass="87355">MRVLHVLAALTAVVAADDFAVPDSKSHPLRLWSSTVGKYWNDSFPIGNGRLGGMVKGDPTSDLIYINEDTFWSGGPLTRINQNARESVSRVQQLLLQGDMAQATLEANLGMSGTPSSMREYMPGGDFQIIFQNQTGSAKNYERWLDLEEGVAGLYYTRGDVTYKREYLSSSPAGVMAIRLTASQPGLLSFYIKFQRPANQQNRFAEEAYSEDGDTIVTKIKEGELEAFFLARVHNVGGSKRQIGDQIQVVNADEAWIYADMETSFSHDDPKSEGKKKLEGAVSSTYTQIREDHVKDYQALFERNSISLGESSAAQKALETGARRQALANAYDPEFLTLYYQFGRYLLISSSRPGTMAANLQGIWNNARDPAWGSKYTININIEMNYWPAEVTNLEELTEPFFALTDKIYESGKTTAEKMYGARGWCAHHNTDLWGDTAPQDVYAASAYWPLAGAWMLQHVYDHYLFTGDKEFLEKHYNQIRDAVLFFEDFLTDYKGWKTTNPSISPEATYKKDGSDFALTIGATVDNSIAWEIFTNFIEISRFLGNKDEDLVKKATELRSQLPPLQVSPTGAIMEWIEDYTESDAGHRHFSHLYGLFPGREITQSNETLWVAAEATVKRRLDNEGGDTGWSRAWSAALHSRLLNGQGLEDDLRHLLVVLTYDSLLDTGPPSGWQIDGNLGGTAAIAEGLLQSQNGVVIVLPALMPSSKTGNFKGLVARGGFVIDAAWENGNVKSIDVESRLGNPLKLRVGTGQSLARVARVSSGSNSTDVIEQETEAGEVYSFKFDV</sequence>
<evidence type="ECO:0000256" key="1">
    <source>
        <dbReference type="SAM" id="SignalP"/>
    </source>
</evidence>
<dbReference type="Gene3D" id="2.60.40.1180">
    <property type="entry name" value="Golgi alpha-mannosidase II"/>
    <property type="match status" value="1"/>
</dbReference>
<dbReference type="InterPro" id="IPR012341">
    <property type="entry name" value="6hp_glycosidase-like_sf"/>
</dbReference>
<feature type="signal peptide" evidence="1">
    <location>
        <begin position="1"/>
        <end position="16"/>
    </location>
</feature>
<keyword evidence="1" id="KW-0732">Signal</keyword>
<dbReference type="InterPro" id="IPR016518">
    <property type="entry name" value="Alpha-L-fucosidase"/>
</dbReference>
<dbReference type="PANTHER" id="PTHR31084:SF0">
    <property type="entry name" value="ALPHA-L-FUCOSIDASE 2"/>
    <property type="match status" value="1"/>
</dbReference>
<evidence type="ECO:0000313" key="5">
    <source>
        <dbReference type="EMBL" id="VUC32587.1"/>
    </source>
</evidence>
<evidence type="ECO:0008006" key="7">
    <source>
        <dbReference type="Google" id="ProtNLM"/>
    </source>
</evidence>
<feature type="domain" description="Alpha fucosidase A-like C-terminal" evidence="3">
    <location>
        <begin position="691"/>
        <end position="782"/>
    </location>
</feature>
<dbReference type="SUPFAM" id="SSF48208">
    <property type="entry name" value="Six-hairpin glycosidases"/>
    <property type="match status" value="1"/>
</dbReference>
<dbReference type="Gene3D" id="1.50.10.10">
    <property type="match status" value="1"/>
</dbReference>
<evidence type="ECO:0000259" key="4">
    <source>
        <dbReference type="Pfam" id="PF22124"/>
    </source>
</evidence>
<dbReference type="Pfam" id="PF21307">
    <property type="entry name" value="Glyco_hydro_95_C"/>
    <property type="match status" value="1"/>
</dbReference>
<dbReference type="Pfam" id="PF22124">
    <property type="entry name" value="Glyco_hydro_95_cat"/>
    <property type="match status" value="1"/>
</dbReference>
<evidence type="ECO:0000259" key="3">
    <source>
        <dbReference type="Pfam" id="PF21307"/>
    </source>
</evidence>
<dbReference type="InterPro" id="IPR049053">
    <property type="entry name" value="AFCA-like_C"/>
</dbReference>
<gene>
    <name evidence="5" type="ORF">CLO192961_LOCUS328831</name>
</gene>
<dbReference type="PIRSF" id="PIRSF007663">
    <property type="entry name" value="UCP007663"/>
    <property type="match status" value="1"/>
</dbReference>
<dbReference type="EMBL" id="CABFNS010000851">
    <property type="protein sequence ID" value="VUC32587.1"/>
    <property type="molecule type" value="Genomic_DNA"/>
</dbReference>
<organism evidence="5 6">
    <name type="scientific">Bionectria ochroleuca</name>
    <name type="common">Gliocladium roseum</name>
    <dbReference type="NCBI Taxonomy" id="29856"/>
    <lineage>
        <taxon>Eukaryota</taxon>
        <taxon>Fungi</taxon>
        <taxon>Dikarya</taxon>
        <taxon>Ascomycota</taxon>
        <taxon>Pezizomycotina</taxon>
        <taxon>Sordariomycetes</taxon>
        <taxon>Hypocreomycetidae</taxon>
        <taxon>Hypocreales</taxon>
        <taxon>Bionectriaceae</taxon>
        <taxon>Clonostachys</taxon>
    </lineage>
</organism>
<keyword evidence="6" id="KW-1185">Reference proteome</keyword>
<dbReference type="InterPro" id="IPR013780">
    <property type="entry name" value="Glyco_hydro_b"/>
</dbReference>
<accession>A0ABY6UMN8</accession>
<feature type="domain" description="Glycosyl hydrolase family 95 catalytic" evidence="4">
    <location>
        <begin position="286"/>
        <end position="689"/>
    </location>
</feature>
<dbReference type="InterPro" id="IPR054363">
    <property type="entry name" value="GH95_cat"/>
</dbReference>
<dbReference type="InterPro" id="IPR008928">
    <property type="entry name" value="6-hairpin_glycosidase_sf"/>
</dbReference>
<reference evidence="5 6" key="1">
    <citation type="submission" date="2019-06" db="EMBL/GenBank/DDBJ databases">
        <authorList>
            <person name="Broberg M."/>
        </authorList>
    </citation>
    <scope>NUCLEOTIDE SEQUENCE [LARGE SCALE GENOMIC DNA]</scope>
</reference>
<dbReference type="Gene3D" id="2.70.98.50">
    <property type="entry name" value="putative glycoside hydrolase family protein from bacillus halodurans"/>
    <property type="match status" value="1"/>
</dbReference>
<feature type="chain" id="PRO_5046880294" description="Glycosyl hydrolase family 95 N-terminal domain-containing protein" evidence="1">
    <location>
        <begin position="17"/>
        <end position="787"/>
    </location>
</feature>
<comment type="caution">
    <text evidence="5">The sequence shown here is derived from an EMBL/GenBank/DDBJ whole genome shotgun (WGS) entry which is preliminary data.</text>
</comment>
<dbReference type="PANTHER" id="PTHR31084">
    <property type="entry name" value="ALPHA-L-FUCOSIDASE 2"/>
    <property type="match status" value="1"/>
</dbReference>
<feature type="domain" description="Glycosyl hydrolase family 95 N-terminal" evidence="2">
    <location>
        <begin position="31"/>
        <end position="266"/>
    </location>
</feature>
<dbReference type="Pfam" id="PF14498">
    <property type="entry name" value="Glyco_hyd_65N_2"/>
    <property type="match status" value="1"/>
</dbReference>
<evidence type="ECO:0000313" key="6">
    <source>
        <dbReference type="Proteomes" id="UP000766486"/>
    </source>
</evidence>
<proteinExistence type="predicted"/>